<evidence type="ECO:0000313" key="2">
    <source>
        <dbReference type="Proteomes" id="UP000192501"/>
    </source>
</evidence>
<dbReference type="VEuPathDB" id="MicrosporidiaDB:A0H76_438"/>
<reference evidence="1 2" key="1">
    <citation type="journal article" date="2017" name="Environ. Microbiol.">
        <title>Decay of the glycolytic pathway and adaptation to intranuclear parasitism within Enterocytozoonidae microsporidia.</title>
        <authorList>
            <person name="Wiredu Boakye D."/>
            <person name="Jaroenlak P."/>
            <person name="Prachumwat A."/>
            <person name="Williams T.A."/>
            <person name="Bateman K.S."/>
            <person name="Itsathitphaisarn O."/>
            <person name="Sritunyalucksana K."/>
            <person name="Paszkiewicz K.H."/>
            <person name="Moore K.A."/>
            <person name="Stentiford G.D."/>
            <person name="Williams B.A."/>
        </authorList>
    </citation>
    <scope>NUCLEOTIDE SEQUENCE [LARGE SCALE GENOMIC DNA]</scope>
    <source>
        <strain evidence="2">canceri</strain>
    </source>
</reference>
<protein>
    <submittedName>
        <fullName evidence="1">Uncharacterized protein</fullName>
    </submittedName>
</protein>
<dbReference type="Proteomes" id="UP000192501">
    <property type="component" value="Unassembled WGS sequence"/>
</dbReference>
<accession>A0A1X0QLE7</accession>
<dbReference type="AlphaFoldDB" id="A0A1X0QLE7"/>
<proteinExistence type="predicted"/>
<dbReference type="VEuPathDB" id="MicrosporidiaDB:HERIO_2068"/>
<comment type="caution">
    <text evidence="1">The sequence shown here is derived from an EMBL/GenBank/DDBJ whole genome shotgun (WGS) entry which is preliminary data.</text>
</comment>
<name>A0A1X0QLE7_9MICR</name>
<organism evidence="1 2">
    <name type="scientific">Hepatospora eriocheir</name>
    <dbReference type="NCBI Taxonomy" id="1081669"/>
    <lineage>
        <taxon>Eukaryota</taxon>
        <taxon>Fungi</taxon>
        <taxon>Fungi incertae sedis</taxon>
        <taxon>Microsporidia</taxon>
        <taxon>Hepatosporidae</taxon>
        <taxon>Hepatospora</taxon>
    </lineage>
</organism>
<gene>
    <name evidence="1" type="ORF">A0H76_438</name>
</gene>
<sequence length="83" mass="9633">MFSLNNDNPTGYDNLNSKPTNIVRSNTTKMQYFKNFLQLVALNDTQNFIPVQKLRFDTFIGQSKGPVIELDMLTEIYKQDLLK</sequence>
<evidence type="ECO:0000313" key="1">
    <source>
        <dbReference type="EMBL" id="ORE00506.1"/>
    </source>
</evidence>
<dbReference type="EMBL" id="LTAI01000014">
    <property type="protein sequence ID" value="ORE00506.1"/>
    <property type="molecule type" value="Genomic_DNA"/>
</dbReference>